<keyword evidence="2" id="KW-1185">Reference proteome</keyword>
<organism evidence="1 2">
    <name type="scientific">Lachancea nothofagi CBS 11611</name>
    <dbReference type="NCBI Taxonomy" id="1266666"/>
    <lineage>
        <taxon>Eukaryota</taxon>
        <taxon>Fungi</taxon>
        <taxon>Dikarya</taxon>
        <taxon>Ascomycota</taxon>
        <taxon>Saccharomycotina</taxon>
        <taxon>Saccharomycetes</taxon>
        <taxon>Saccharomycetales</taxon>
        <taxon>Saccharomycetaceae</taxon>
        <taxon>Lachancea</taxon>
    </lineage>
</organism>
<sequence>MTHFKNYLAKRLVAANASLSRHTNFFRLLKVLLTVYLATSTGFGTNLAVVEGHPVSSHIATIGNAFQTQDKLCSMDHIDGQGSYRNLVSTLAGIDVRTLGQSKKMYTGFKFHKTYQFGGLFKKVQPSLKMTYCNEGRIKWQTDYSFASDLNWNEPMCVYDFSAVPIVGETKKFWKTFKKPKPDSNANIKVSPKLLASQDLDNFHCFKLVRRQKYVHRNVSLYMPNKQIGGLFYCDISNGAKKDILSQMTDNLHMANLKDSTFCNSSNAIPLQPLISDSYRKHWTEIKSGSKLPFLRRVSRTNMKKVVPFMHTPLATSGIGNFSIRTNAASNQTISETPNFSVASFLRLSFNSKSANKQWFAEIDPNEEYEIDRQNLSNKDRLEDSMHQMEQFLIRANLRNRKIIEIDSGPTTKLSIYGKTSTTVNHLISKGKKAKKLFKPLGKNN</sequence>
<proteinExistence type="predicted"/>
<dbReference type="Proteomes" id="UP000189911">
    <property type="component" value="Chromosome E"/>
</dbReference>
<dbReference type="EMBL" id="LT598451">
    <property type="protein sequence ID" value="SCU93313.1"/>
    <property type="molecule type" value="Genomic_DNA"/>
</dbReference>
<evidence type="ECO:0000313" key="2">
    <source>
        <dbReference type="Proteomes" id="UP000189911"/>
    </source>
</evidence>
<name>A0A1G4JR73_9SACH</name>
<gene>
    <name evidence="1" type="ORF">LANO_0E03554G</name>
</gene>
<protein>
    <submittedName>
        <fullName evidence="1">LANO_0E03554g1_1</fullName>
    </submittedName>
</protein>
<reference evidence="2" key="1">
    <citation type="submission" date="2016-03" db="EMBL/GenBank/DDBJ databases">
        <authorList>
            <person name="Devillers Hugo."/>
        </authorList>
    </citation>
    <scope>NUCLEOTIDE SEQUENCE [LARGE SCALE GENOMIC DNA]</scope>
</reference>
<dbReference type="AlphaFoldDB" id="A0A1G4JR73"/>
<accession>A0A1G4JR73</accession>
<evidence type="ECO:0000313" key="1">
    <source>
        <dbReference type="EMBL" id="SCU93313.1"/>
    </source>
</evidence>
<dbReference type="OrthoDB" id="4024574at2759"/>